<dbReference type="RefSeq" id="WP_208633114.1">
    <property type="nucleotide sequence ID" value="NZ_CP059319.1"/>
</dbReference>
<dbReference type="PANTHER" id="PTHR38442">
    <property type="entry name" value="INNER MEMBRANE PROTEIN-RELATED"/>
    <property type="match status" value="1"/>
</dbReference>
<keyword evidence="1" id="KW-0812">Transmembrane</keyword>
<proteinExistence type="predicted"/>
<accession>A0A975D3T8</accession>
<evidence type="ECO:0000313" key="2">
    <source>
        <dbReference type="EMBL" id="QTH22159.1"/>
    </source>
</evidence>
<keyword evidence="1" id="KW-0472">Membrane</keyword>
<feature type="transmembrane region" description="Helical" evidence="1">
    <location>
        <begin position="21"/>
        <end position="40"/>
    </location>
</feature>
<evidence type="ECO:0000313" key="3">
    <source>
        <dbReference type="Proteomes" id="UP000664914"/>
    </source>
</evidence>
<name>A0A975D3T8_9SPHN</name>
<evidence type="ECO:0000256" key="1">
    <source>
        <dbReference type="SAM" id="Phobius"/>
    </source>
</evidence>
<protein>
    <submittedName>
        <fullName evidence="2">DUF445 domain-containing protein</fullName>
    </submittedName>
</protein>
<reference evidence="2" key="1">
    <citation type="submission" date="2020-07" db="EMBL/GenBank/DDBJ databases">
        <authorList>
            <person name="Camacho E."/>
        </authorList>
    </citation>
    <scope>NUCLEOTIDE SEQUENCE</scope>
    <source>
        <strain evidence="2">MPO218</strain>
    </source>
</reference>
<sequence length="423" mass="45621">MNLFQAIGLDRFNPAQGGVRGMRVVASGLLVIMAGLYLLARSHEAPGAAAGWGYLRAFAEAAMVGGLADWFAVTALFRHPLGLPIPHTAIIPRNKDRIGDSLAAFLRVNFLTASVVARRMYRVDAAGALGRLLAHPPEGGRTRAGIGRALATILESLGDDRFGAMVKGALASRLRGFDLAPLLGRTLDAAIVENRHAEMLDGLIGWASRILLHNEGMIHEMVQARTGKFMRWTGLDEKLSTAIVEGLHKLLDDMTTDPHHPLRLKAQEGMEDLAHKLQHDPATRAKVAQIKGDLIDSPAVAAWLDTLWQGARLRLIDAARDPNAALGGQVGEALKQLGATLQTDPRLRATFNRFARRMTVGLVADYGDGIVKLVSETIRGWDARTVTSQLENAVGRDLQYIRVNGTLVGGLIGIGLHAIGQFI</sequence>
<gene>
    <name evidence="2" type="ORF">HRJ34_01070</name>
</gene>
<dbReference type="GO" id="GO:0005886">
    <property type="term" value="C:plasma membrane"/>
    <property type="evidence" value="ECO:0007669"/>
    <property type="project" value="TreeGrafter"/>
</dbReference>
<dbReference type="Pfam" id="PF04286">
    <property type="entry name" value="DUF445"/>
    <property type="match status" value="1"/>
</dbReference>
<dbReference type="PANTHER" id="PTHR38442:SF1">
    <property type="entry name" value="INNER MEMBRANE PROTEIN"/>
    <property type="match status" value="1"/>
</dbReference>
<keyword evidence="1" id="KW-1133">Transmembrane helix</keyword>
<dbReference type="EMBL" id="CP059319">
    <property type="protein sequence ID" value="QTH22159.1"/>
    <property type="molecule type" value="Genomic_DNA"/>
</dbReference>
<reference evidence="2" key="2">
    <citation type="submission" date="2021-04" db="EMBL/GenBank/DDBJ databases">
        <title>Isolation and genomic analysis of the ibuprofen-degrading bacterium Sphingomonas strain MPO218.</title>
        <authorList>
            <person name="Aulestia M."/>
            <person name="Flores A."/>
            <person name="Mangas E.L."/>
            <person name="Perez-Pulido A.J."/>
            <person name="Santero E."/>
            <person name="Camacho E.M."/>
        </authorList>
    </citation>
    <scope>NUCLEOTIDE SEQUENCE</scope>
    <source>
        <strain evidence="2">MPO218</strain>
    </source>
</reference>
<dbReference type="InterPro" id="IPR007383">
    <property type="entry name" value="DUF445"/>
</dbReference>
<dbReference type="AlphaFoldDB" id="A0A975D3T8"/>
<dbReference type="Proteomes" id="UP000664914">
    <property type="component" value="Chromosome"/>
</dbReference>
<organism evidence="2 3">
    <name type="scientific">Rhizorhabdus wittichii</name>
    <dbReference type="NCBI Taxonomy" id="160791"/>
    <lineage>
        <taxon>Bacteria</taxon>
        <taxon>Pseudomonadati</taxon>
        <taxon>Pseudomonadota</taxon>
        <taxon>Alphaproteobacteria</taxon>
        <taxon>Sphingomonadales</taxon>
        <taxon>Sphingomonadaceae</taxon>
        <taxon>Rhizorhabdus</taxon>
    </lineage>
</organism>